<evidence type="ECO:0000313" key="2">
    <source>
        <dbReference type="Proteomes" id="UP000216189"/>
    </source>
</evidence>
<organism evidence="1 2">
    <name type="scientific">Segatella bryantii</name>
    <name type="common">Prevotella bryantii</name>
    <dbReference type="NCBI Taxonomy" id="77095"/>
    <lineage>
        <taxon>Bacteria</taxon>
        <taxon>Pseudomonadati</taxon>
        <taxon>Bacteroidota</taxon>
        <taxon>Bacteroidia</taxon>
        <taxon>Bacteroidales</taxon>
        <taxon>Prevotellaceae</taxon>
        <taxon>Segatella</taxon>
    </lineage>
</organism>
<dbReference type="Proteomes" id="UP000216189">
    <property type="component" value="Unassembled WGS sequence"/>
</dbReference>
<evidence type="ECO:0008006" key="3">
    <source>
        <dbReference type="Google" id="ProtNLM"/>
    </source>
</evidence>
<proteinExistence type="predicted"/>
<sequence length="281" mass="30874">MKKKRYYKVAGHRFCVSGEKDGLTNYQPFACADGETVFALDVESGDAPEYTEEMRQEDEGQVIICGHTTAGEAVFEFLWRGVTAGWLVCSNNYSEGRLVTTGRYEKMAIDNALMIMFALATADKDTVLFHAAVVSYEGRGYIFLGPSGTGKSTHASLWLQHIAGTALVNDDNPVVRIDEDGSAMVYGSPWSGKTPCYRNVHYPLGAIVLLSQADCNKIQRLSGVYAYVALIESISGKRWDERIADGLHQTENALASSIPVWHLECLPDEEAAILCNETITP</sequence>
<protein>
    <recommendedName>
        <fullName evidence="3">Phosphoenolpyruvate carboxykinase</fullName>
    </recommendedName>
</protein>
<reference evidence="1 2" key="1">
    <citation type="submission" date="2017-08" db="EMBL/GenBank/DDBJ databases">
        <title>Comparative genomics of non-oral Prevotella species.</title>
        <authorList>
            <person name="Accetto T."/>
            <person name="Nograsek B."/>
            <person name="Avgustin G."/>
        </authorList>
    </citation>
    <scope>NUCLEOTIDE SEQUENCE [LARGE SCALE GENOMIC DNA]</scope>
    <source>
        <strain evidence="1 2">TC1-1</strain>
    </source>
</reference>
<name>A0ABX4EHA2_SEGBR</name>
<dbReference type="Gene3D" id="3.40.50.300">
    <property type="entry name" value="P-loop containing nucleotide triphosphate hydrolases"/>
    <property type="match status" value="1"/>
</dbReference>
<accession>A0ABX4EHA2</accession>
<dbReference type="SUPFAM" id="SSF53795">
    <property type="entry name" value="PEP carboxykinase-like"/>
    <property type="match status" value="1"/>
</dbReference>
<dbReference type="EMBL" id="NPJF01000030">
    <property type="protein sequence ID" value="OYP55314.1"/>
    <property type="molecule type" value="Genomic_DNA"/>
</dbReference>
<gene>
    <name evidence="1" type="ORF">CIK91_07315</name>
</gene>
<comment type="caution">
    <text evidence="1">The sequence shown here is derived from an EMBL/GenBank/DDBJ whole genome shotgun (WGS) entry which is preliminary data.</text>
</comment>
<dbReference type="InterPro" id="IPR027417">
    <property type="entry name" value="P-loop_NTPase"/>
</dbReference>
<keyword evidence="2" id="KW-1185">Reference proteome</keyword>
<evidence type="ECO:0000313" key="1">
    <source>
        <dbReference type="EMBL" id="OYP55314.1"/>
    </source>
</evidence>